<sequence length="106" mass="11912">MSDFLTLGEKQKAREVIERAMRAGYAIRVWEGEDWALSKPSLNVAEIMAALGSTGEDRIDFVEPTPYTGQSYKKVGWILFIYGNCPDGSELYADWSDNELTNKIVS</sequence>
<comment type="caution">
    <text evidence="1">The sequence shown here is derived from an EMBL/GenBank/DDBJ whole genome shotgun (WGS) entry which is preliminary data.</text>
</comment>
<protein>
    <submittedName>
        <fullName evidence="1">Uncharacterized protein</fullName>
    </submittedName>
</protein>
<gene>
    <name evidence="1" type="ORF">HW542_15435</name>
</gene>
<keyword evidence="2" id="KW-1185">Reference proteome</keyword>
<organism evidence="1 2">
    <name type="scientific">Asaia spathodeae</name>
    <dbReference type="NCBI Taxonomy" id="657016"/>
    <lineage>
        <taxon>Bacteria</taxon>
        <taxon>Pseudomonadati</taxon>
        <taxon>Pseudomonadota</taxon>
        <taxon>Alphaproteobacteria</taxon>
        <taxon>Acetobacterales</taxon>
        <taxon>Acetobacteraceae</taxon>
        <taxon>Asaia</taxon>
    </lineage>
</organism>
<evidence type="ECO:0000313" key="2">
    <source>
        <dbReference type="Proteomes" id="UP001516351"/>
    </source>
</evidence>
<name>A0ABX2P9J0_9PROT</name>
<dbReference type="EMBL" id="JABXXV010000011">
    <property type="protein sequence ID" value="NVN48192.1"/>
    <property type="molecule type" value="Genomic_DNA"/>
</dbReference>
<reference evidence="1 2" key="1">
    <citation type="submission" date="2020-06" db="EMBL/GenBank/DDBJ databases">
        <title>Synonyms of Asaia species.</title>
        <authorList>
            <person name="Sombolestani A."/>
        </authorList>
    </citation>
    <scope>NUCLEOTIDE SEQUENCE [LARGE SCALE GENOMIC DNA]</scope>
    <source>
        <strain evidence="1 2">LMG 27047</strain>
    </source>
</reference>
<evidence type="ECO:0000313" key="1">
    <source>
        <dbReference type="EMBL" id="NVN48192.1"/>
    </source>
</evidence>
<dbReference type="RefSeq" id="WP_267311343.1">
    <property type="nucleotide sequence ID" value="NZ_JABXXV010000011.1"/>
</dbReference>
<dbReference type="Proteomes" id="UP001516351">
    <property type="component" value="Unassembled WGS sequence"/>
</dbReference>
<accession>A0ABX2P9J0</accession>
<proteinExistence type="predicted"/>